<comment type="caution">
    <text evidence="3">The sequence shown here is derived from an EMBL/GenBank/DDBJ whole genome shotgun (WGS) entry which is preliminary data.</text>
</comment>
<evidence type="ECO:0008006" key="5">
    <source>
        <dbReference type="Google" id="ProtNLM"/>
    </source>
</evidence>
<protein>
    <recommendedName>
        <fullName evidence="5">MINDY deubiquitinase domain-containing protein</fullName>
    </recommendedName>
</protein>
<sequence length="412" mass="45286">MSAVVAWPIVTRAGLLALAAEILSSSWTTVNVMDAKRELITLLIAFKIHLTRTIHSPCTSRAHNQSREKQPEPSTFRVRIGAGVVDSDARPSIPRTPRGSVRYTGATFNHTLVIDSTTFPVFGPFVVCEGTLTQVRTEAKQHIELYKFADAKARQPSGDPDLAIQEITRYADTRELMEEFEALLEEEGFSLSAVASNDDHCLYLLALAEFQVLQATDRKQTWLYHTSDIRSPLIDTENATEDTERRAYVYDHFNYIWLEDDNKGESSFIIYFQSSTAAVINPSTLLPPLELLLNISYANQIVMRSSKMGAASGIEMGRRDQWEWDSGNPRLSSANALGPVASGGTTQWAKRRAKSSTRWAPAASGKGVRGGLPRASISKKASRQRKGPVPAEKAALANGWGLGDSRSADDGA</sequence>
<dbReference type="EMBL" id="JARKIE010000030">
    <property type="protein sequence ID" value="KAJ7697397.1"/>
    <property type="molecule type" value="Genomic_DNA"/>
</dbReference>
<accession>A0AAD7DQK7</accession>
<proteinExistence type="predicted"/>
<organism evidence="3 4">
    <name type="scientific">Mycena rosella</name>
    <name type="common">Pink bonnet</name>
    <name type="synonym">Agaricus rosellus</name>
    <dbReference type="NCBI Taxonomy" id="1033263"/>
    <lineage>
        <taxon>Eukaryota</taxon>
        <taxon>Fungi</taxon>
        <taxon>Dikarya</taxon>
        <taxon>Basidiomycota</taxon>
        <taxon>Agaricomycotina</taxon>
        <taxon>Agaricomycetes</taxon>
        <taxon>Agaricomycetidae</taxon>
        <taxon>Agaricales</taxon>
        <taxon>Marasmiineae</taxon>
        <taxon>Mycenaceae</taxon>
        <taxon>Mycena</taxon>
    </lineage>
</organism>
<feature type="chain" id="PRO_5042222151" description="MINDY deubiquitinase domain-containing protein" evidence="2">
    <location>
        <begin position="20"/>
        <end position="412"/>
    </location>
</feature>
<evidence type="ECO:0000313" key="4">
    <source>
        <dbReference type="Proteomes" id="UP001221757"/>
    </source>
</evidence>
<evidence type="ECO:0000256" key="1">
    <source>
        <dbReference type="SAM" id="MobiDB-lite"/>
    </source>
</evidence>
<feature type="signal peptide" evidence="2">
    <location>
        <begin position="1"/>
        <end position="19"/>
    </location>
</feature>
<reference evidence="3" key="1">
    <citation type="submission" date="2023-03" db="EMBL/GenBank/DDBJ databases">
        <title>Massive genome expansion in bonnet fungi (Mycena s.s.) driven by repeated elements and novel gene families across ecological guilds.</title>
        <authorList>
            <consortium name="Lawrence Berkeley National Laboratory"/>
            <person name="Harder C.B."/>
            <person name="Miyauchi S."/>
            <person name="Viragh M."/>
            <person name="Kuo A."/>
            <person name="Thoen E."/>
            <person name="Andreopoulos B."/>
            <person name="Lu D."/>
            <person name="Skrede I."/>
            <person name="Drula E."/>
            <person name="Henrissat B."/>
            <person name="Morin E."/>
            <person name="Kohler A."/>
            <person name="Barry K."/>
            <person name="LaButti K."/>
            <person name="Morin E."/>
            <person name="Salamov A."/>
            <person name="Lipzen A."/>
            <person name="Mereny Z."/>
            <person name="Hegedus B."/>
            <person name="Baldrian P."/>
            <person name="Stursova M."/>
            <person name="Weitz H."/>
            <person name="Taylor A."/>
            <person name="Grigoriev I.V."/>
            <person name="Nagy L.G."/>
            <person name="Martin F."/>
            <person name="Kauserud H."/>
        </authorList>
    </citation>
    <scope>NUCLEOTIDE SEQUENCE</scope>
    <source>
        <strain evidence="3">CBHHK067</strain>
    </source>
</reference>
<dbReference type="Proteomes" id="UP001221757">
    <property type="component" value="Unassembled WGS sequence"/>
</dbReference>
<evidence type="ECO:0000313" key="3">
    <source>
        <dbReference type="EMBL" id="KAJ7697397.1"/>
    </source>
</evidence>
<dbReference type="AlphaFoldDB" id="A0AAD7DQK7"/>
<gene>
    <name evidence="3" type="ORF">B0H17DRAFT_1130375</name>
</gene>
<feature type="region of interest" description="Disordered" evidence="1">
    <location>
        <begin position="324"/>
        <end position="412"/>
    </location>
</feature>
<keyword evidence="4" id="KW-1185">Reference proteome</keyword>
<evidence type="ECO:0000256" key="2">
    <source>
        <dbReference type="SAM" id="SignalP"/>
    </source>
</evidence>
<name>A0AAD7DQK7_MYCRO</name>
<keyword evidence="2" id="KW-0732">Signal</keyword>